<organism evidence="1 2">
    <name type="scientific">Eumeta variegata</name>
    <name type="common">Bagworm moth</name>
    <name type="synonym">Eumeta japonica</name>
    <dbReference type="NCBI Taxonomy" id="151549"/>
    <lineage>
        <taxon>Eukaryota</taxon>
        <taxon>Metazoa</taxon>
        <taxon>Ecdysozoa</taxon>
        <taxon>Arthropoda</taxon>
        <taxon>Hexapoda</taxon>
        <taxon>Insecta</taxon>
        <taxon>Pterygota</taxon>
        <taxon>Neoptera</taxon>
        <taxon>Endopterygota</taxon>
        <taxon>Lepidoptera</taxon>
        <taxon>Glossata</taxon>
        <taxon>Ditrysia</taxon>
        <taxon>Tineoidea</taxon>
        <taxon>Psychidae</taxon>
        <taxon>Oiketicinae</taxon>
        <taxon>Eumeta</taxon>
    </lineage>
</organism>
<comment type="caution">
    <text evidence="1">The sequence shown here is derived from an EMBL/GenBank/DDBJ whole genome shotgun (WGS) entry which is preliminary data.</text>
</comment>
<proteinExistence type="predicted"/>
<evidence type="ECO:0000313" key="1">
    <source>
        <dbReference type="EMBL" id="GBP53393.1"/>
    </source>
</evidence>
<reference evidence="1 2" key="1">
    <citation type="journal article" date="2019" name="Commun. Biol.">
        <title>The bagworm genome reveals a unique fibroin gene that provides high tensile strength.</title>
        <authorList>
            <person name="Kono N."/>
            <person name="Nakamura H."/>
            <person name="Ohtoshi R."/>
            <person name="Tomita M."/>
            <person name="Numata K."/>
            <person name="Arakawa K."/>
        </authorList>
    </citation>
    <scope>NUCLEOTIDE SEQUENCE [LARGE SCALE GENOMIC DNA]</scope>
</reference>
<keyword evidence="2" id="KW-1185">Reference proteome</keyword>
<sequence>MDDIDISITSIKVPSLARSRGRFKWNSLRDGQQHVIGYKVAAVSAGVVVTQICKAKCCFCNMQPHGPGLMGLKGSSDFTSSKRRKDVPVSWFSREEDCPPPKE</sequence>
<accession>A0A4C1WQY6</accession>
<name>A0A4C1WQY6_EUMVA</name>
<dbReference type="AlphaFoldDB" id="A0A4C1WQY6"/>
<evidence type="ECO:0000313" key="2">
    <source>
        <dbReference type="Proteomes" id="UP000299102"/>
    </source>
</evidence>
<protein>
    <submittedName>
        <fullName evidence="1">Uncharacterized protein</fullName>
    </submittedName>
</protein>
<gene>
    <name evidence="1" type="ORF">EVAR_48145_1</name>
</gene>
<dbReference type="Proteomes" id="UP000299102">
    <property type="component" value="Unassembled WGS sequence"/>
</dbReference>
<dbReference type="EMBL" id="BGZK01000624">
    <property type="protein sequence ID" value="GBP53393.1"/>
    <property type="molecule type" value="Genomic_DNA"/>
</dbReference>